<proteinExistence type="predicted"/>
<keyword evidence="1" id="KW-0677">Repeat</keyword>
<dbReference type="EMBL" id="WNLP01000004">
    <property type="protein sequence ID" value="MUH59774.1"/>
    <property type="molecule type" value="Genomic_DNA"/>
</dbReference>
<evidence type="ECO:0000256" key="2">
    <source>
        <dbReference type="ARBA" id="ARBA00022741"/>
    </source>
</evidence>
<dbReference type="InterPro" id="IPR003439">
    <property type="entry name" value="ABC_transporter-like_ATP-bd"/>
</dbReference>
<dbReference type="InterPro" id="IPR017871">
    <property type="entry name" value="ABC_transporter-like_CS"/>
</dbReference>
<evidence type="ECO:0000256" key="3">
    <source>
        <dbReference type="ARBA" id="ARBA00022840"/>
    </source>
</evidence>
<dbReference type="SMART" id="SM00382">
    <property type="entry name" value="AAA"/>
    <property type="match status" value="2"/>
</dbReference>
<dbReference type="CDD" id="cd03221">
    <property type="entry name" value="ABCF_EF-3"/>
    <property type="match status" value="1"/>
</dbReference>
<dbReference type="AlphaFoldDB" id="A0A7K1J548"/>
<dbReference type="PROSITE" id="PS50893">
    <property type="entry name" value="ABC_TRANSPORTER_2"/>
    <property type="match status" value="1"/>
</dbReference>
<dbReference type="RefSeq" id="WP_155588715.1">
    <property type="nucleotide sequence ID" value="NZ_WNLP01000004.1"/>
</dbReference>
<evidence type="ECO:0000259" key="4">
    <source>
        <dbReference type="PROSITE" id="PS50893"/>
    </source>
</evidence>
<dbReference type="InterPro" id="IPR003593">
    <property type="entry name" value="AAA+_ATPase"/>
</dbReference>
<evidence type="ECO:0000313" key="5">
    <source>
        <dbReference type="EMBL" id="MUH59774.1"/>
    </source>
</evidence>
<keyword evidence="3 5" id="KW-0067">ATP-binding</keyword>
<dbReference type="Gene3D" id="3.40.50.300">
    <property type="entry name" value="P-loop containing nucleotide triphosphate hydrolases"/>
    <property type="match status" value="3"/>
</dbReference>
<name>A0A7K1J548_9BIFI</name>
<evidence type="ECO:0000256" key="1">
    <source>
        <dbReference type="ARBA" id="ARBA00022737"/>
    </source>
</evidence>
<evidence type="ECO:0000313" key="6">
    <source>
        <dbReference type="Proteomes" id="UP000487882"/>
    </source>
</evidence>
<keyword evidence="2" id="KW-0547">Nucleotide-binding</keyword>
<keyword evidence="6" id="KW-1185">Reference proteome</keyword>
<dbReference type="PANTHER" id="PTHR19211">
    <property type="entry name" value="ATP-BINDING TRANSPORT PROTEIN-RELATED"/>
    <property type="match status" value="1"/>
</dbReference>
<dbReference type="GO" id="GO:0005524">
    <property type="term" value="F:ATP binding"/>
    <property type="evidence" value="ECO:0007669"/>
    <property type="project" value="UniProtKB-KW"/>
</dbReference>
<dbReference type="PROSITE" id="PS00211">
    <property type="entry name" value="ABC_TRANSPORTER_1"/>
    <property type="match status" value="1"/>
</dbReference>
<dbReference type="GO" id="GO:0016887">
    <property type="term" value="F:ATP hydrolysis activity"/>
    <property type="evidence" value="ECO:0007669"/>
    <property type="project" value="InterPro"/>
</dbReference>
<comment type="caution">
    <text evidence="5">The sequence shown here is derived from an EMBL/GenBank/DDBJ whole genome shotgun (WGS) entry which is preliminary data.</text>
</comment>
<dbReference type="Pfam" id="PF00005">
    <property type="entry name" value="ABC_tran"/>
    <property type="match status" value="2"/>
</dbReference>
<organism evidence="5 6">
    <name type="scientific">Bifidobacterium canis</name>
    <dbReference type="NCBI Taxonomy" id="2610880"/>
    <lineage>
        <taxon>Bacteria</taxon>
        <taxon>Bacillati</taxon>
        <taxon>Actinomycetota</taxon>
        <taxon>Actinomycetes</taxon>
        <taxon>Bifidobacteriales</taxon>
        <taxon>Bifidobacteriaceae</taxon>
        <taxon>Bifidobacterium</taxon>
    </lineage>
</organism>
<dbReference type="SUPFAM" id="SSF52540">
    <property type="entry name" value="P-loop containing nucleoside triphosphate hydrolases"/>
    <property type="match status" value="2"/>
</dbReference>
<accession>A0A7K1J548</accession>
<sequence>MQLTISHLGFTYDNATEPLFTDINATFAPGWTAIIGDNGIGKTTLVKLICGQLPLQRGTITPKPSSLIISICVQQLDEPPANLDDFAADWSPEALKIRRLLGIDDSWLYRFDTLSGGQAKRVQIACALQRDPDVLILDEPTNHVDAHTRAAIIDAMRAYSGVGIVISHDVTLIDATCTRCLSFERQHVDGHNITVAVPYQGNYSEAFAQMTQRNADSSRELARAKAETNRLRAVQAQRIDKVREAARAGNAHIDAKDHDARNARKMAKSTSLDSGVSSSLAQLNGRLSQAQAAQQGIATAAKRYEGDFWTRPVNAHLNEVAHLDAGLLRPGSTQVSDDAQPDDVTSELTISGNAWTITGPEDQSITAIRIPTLSVGPTSHIGLTGDNGLGKSTVIAALAEHINPLARALIIRQDTTQRDADDALTRLHTLPSEDRATVLSAYAQLNADPDKLLAGQAPSPGELRKLLLAMATVDDIDFIIMDEPTNHLDISSKQALARALANYGGALIVVSHDDDFIAAIETPAQA</sequence>
<feature type="domain" description="ABC transporter" evidence="4">
    <location>
        <begin position="3"/>
        <end position="210"/>
    </location>
</feature>
<gene>
    <name evidence="5" type="ORF">GSD1FS_1117</name>
</gene>
<dbReference type="PANTHER" id="PTHR19211:SF14">
    <property type="entry name" value="ATP-BINDING CASSETTE SUB-FAMILY F MEMBER 1"/>
    <property type="match status" value="1"/>
</dbReference>
<reference evidence="5 6" key="1">
    <citation type="submission" date="2019-09" db="EMBL/GenBank/DDBJ databases">
        <title>Bifidobacterium canis sp. nov., isolated from the digestive tract of German Shepherd dog puppy.</title>
        <authorList>
            <person name="Bunesova V."/>
        </authorList>
    </citation>
    <scope>NUCLEOTIDE SEQUENCE [LARGE SCALE GENOMIC DNA]</scope>
    <source>
        <strain evidence="5 6">GSD1FS</strain>
    </source>
</reference>
<dbReference type="InterPro" id="IPR027417">
    <property type="entry name" value="P-loop_NTPase"/>
</dbReference>
<protein>
    <submittedName>
        <fullName evidence="5">ABC transporter ATP-binding protein</fullName>
    </submittedName>
</protein>
<dbReference type="InterPro" id="IPR050611">
    <property type="entry name" value="ABCF"/>
</dbReference>
<dbReference type="Proteomes" id="UP000487882">
    <property type="component" value="Unassembled WGS sequence"/>
</dbReference>